<dbReference type="Pfam" id="PF12697">
    <property type="entry name" value="Abhydrolase_6"/>
    <property type="match status" value="1"/>
</dbReference>
<dbReference type="GO" id="GO:0008233">
    <property type="term" value="F:peptidase activity"/>
    <property type="evidence" value="ECO:0007669"/>
    <property type="project" value="InterPro"/>
</dbReference>
<keyword evidence="2" id="KW-0378">Hydrolase</keyword>
<dbReference type="PRINTS" id="PR00793">
    <property type="entry name" value="PROAMNOPTASE"/>
</dbReference>
<feature type="domain" description="AB hydrolase-1" evidence="5">
    <location>
        <begin position="237"/>
        <end position="540"/>
    </location>
</feature>
<dbReference type="InterPro" id="IPR002410">
    <property type="entry name" value="Peptidase_S33"/>
</dbReference>
<dbReference type="SUPFAM" id="SSF53474">
    <property type="entry name" value="alpha/beta-Hydrolases"/>
    <property type="match status" value="1"/>
</dbReference>
<dbReference type="EnsemblProtists" id="EOD36964">
    <property type="protein sequence ID" value="EOD36964"/>
    <property type="gene ID" value="EMIHUDRAFT_252295"/>
</dbReference>
<dbReference type="GO" id="GO:0006508">
    <property type="term" value="P:proteolysis"/>
    <property type="evidence" value="ECO:0007669"/>
    <property type="project" value="InterPro"/>
</dbReference>
<evidence type="ECO:0000259" key="5">
    <source>
        <dbReference type="Pfam" id="PF12697"/>
    </source>
</evidence>
<dbReference type="Gene3D" id="3.40.50.1820">
    <property type="entry name" value="alpha/beta hydrolase"/>
    <property type="match status" value="1"/>
</dbReference>
<keyword evidence="7" id="KW-1185">Reference proteome</keyword>
<feature type="region of interest" description="Disordered" evidence="3">
    <location>
        <begin position="562"/>
        <end position="584"/>
    </location>
</feature>
<accession>A0A0D3KMH9</accession>
<reference evidence="6" key="2">
    <citation type="submission" date="2024-10" db="UniProtKB">
        <authorList>
            <consortium name="EnsemblProtists"/>
        </authorList>
    </citation>
    <scope>IDENTIFICATION</scope>
</reference>
<dbReference type="PaxDb" id="2903-EOD36964"/>
<name>A0A0D3KMH9_EMIH1</name>
<evidence type="ECO:0000256" key="4">
    <source>
        <dbReference type="SAM" id="Phobius"/>
    </source>
</evidence>
<organism evidence="6 7">
    <name type="scientific">Emiliania huxleyi (strain CCMP1516)</name>
    <dbReference type="NCBI Taxonomy" id="280463"/>
    <lineage>
        <taxon>Eukaryota</taxon>
        <taxon>Haptista</taxon>
        <taxon>Haptophyta</taxon>
        <taxon>Prymnesiophyceae</taxon>
        <taxon>Isochrysidales</taxon>
        <taxon>Noelaerhabdaceae</taxon>
        <taxon>Emiliania</taxon>
    </lineage>
</organism>
<dbReference type="AlphaFoldDB" id="A0A0D3KMH9"/>
<evidence type="ECO:0000256" key="1">
    <source>
        <dbReference type="ARBA" id="ARBA00010088"/>
    </source>
</evidence>
<dbReference type="InterPro" id="IPR000073">
    <property type="entry name" value="AB_hydrolase_1"/>
</dbReference>
<evidence type="ECO:0000256" key="2">
    <source>
        <dbReference type="ARBA" id="ARBA00022801"/>
    </source>
</evidence>
<dbReference type="HOGENOM" id="CLU_467303_0_0_1"/>
<reference evidence="7" key="1">
    <citation type="journal article" date="2013" name="Nature">
        <title>Pan genome of the phytoplankton Emiliania underpins its global distribution.</title>
        <authorList>
            <person name="Read B.A."/>
            <person name="Kegel J."/>
            <person name="Klute M.J."/>
            <person name="Kuo A."/>
            <person name="Lefebvre S.C."/>
            <person name="Maumus F."/>
            <person name="Mayer C."/>
            <person name="Miller J."/>
            <person name="Monier A."/>
            <person name="Salamov A."/>
            <person name="Young J."/>
            <person name="Aguilar M."/>
            <person name="Claverie J.M."/>
            <person name="Frickenhaus S."/>
            <person name="Gonzalez K."/>
            <person name="Herman E.K."/>
            <person name="Lin Y.C."/>
            <person name="Napier J."/>
            <person name="Ogata H."/>
            <person name="Sarno A.F."/>
            <person name="Shmutz J."/>
            <person name="Schroeder D."/>
            <person name="de Vargas C."/>
            <person name="Verret F."/>
            <person name="von Dassow P."/>
            <person name="Valentin K."/>
            <person name="Van de Peer Y."/>
            <person name="Wheeler G."/>
            <person name="Dacks J.B."/>
            <person name="Delwiche C.F."/>
            <person name="Dyhrman S.T."/>
            <person name="Glockner G."/>
            <person name="John U."/>
            <person name="Richards T."/>
            <person name="Worden A.Z."/>
            <person name="Zhang X."/>
            <person name="Grigoriev I.V."/>
            <person name="Allen A.E."/>
            <person name="Bidle K."/>
            <person name="Borodovsky M."/>
            <person name="Bowler C."/>
            <person name="Brownlee C."/>
            <person name="Cock J.M."/>
            <person name="Elias M."/>
            <person name="Gladyshev V.N."/>
            <person name="Groth M."/>
            <person name="Guda C."/>
            <person name="Hadaegh A."/>
            <person name="Iglesias-Rodriguez M.D."/>
            <person name="Jenkins J."/>
            <person name="Jones B.M."/>
            <person name="Lawson T."/>
            <person name="Leese F."/>
            <person name="Lindquist E."/>
            <person name="Lobanov A."/>
            <person name="Lomsadze A."/>
            <person name="Malik S.B."/>
            <person name="Marsh M.E."/>
            <person name="Mackinder L."/>
            <person name="Mock T."/>
            <person name="Mueller-Roeber B."/>
            <person name="Pagarete A."/>
            <person name="Parker M."/>
            <person name="Probert I."/>
            <person name="Quesneville H."/>
            <person name="Raines C."/>
            <person name="Rensing S.A."/>
            <person name="Riano-Pachon D.M."/>
            <person name="Richier S."/>
            <person name="Rokitta S."/>
            <person name="Shiraiwa Y."/>
            <person name="Soanes D.M."/>
            <person name="van der Giezen M."/>
            <person name="Wahlund T.M."/>
            <person name="Williams B."/>
            <person name="Wilson W."/>
            <person name="Wolfe G."/>
            <person name="Wurch L.L."/>
        </authorList>
    </citation>
    <scope>NUCLEOTIDE SEQUENCE</scope>
</reference>
<proteinExistence type="inferred from homology"/>
<evidence type="ECO:0000313" key="6">
    <source>
        <dbReference type="EnsemblProtists" id="EOD36964"/>
    </source>
</evidence>
<dbReference type="InterPro" id="IPR029058">
    <property type="entry name" value="AB_hydrolase_fold"/>
</dbReference>
<sequence length="584" mass="63344">MRRKTTKFGEREPQRLLGISACRVIADATARPIKKGSIVALAAATSGVHALSKGCLSPPKGQQQRHLKQQQEHLRVSPGSPSPSSHLVSNTFEAAVATEWFAPRPSRLLLGAALVAGCTPALAWLIYLWLLPALGGCVLLPLYLLDCWPAAVGPAAGLLSSFVVAPLQPWLKIWRYLMGYRTGYVTPKTTRKGIAALEVLELQRAGGVGFRAFDLLEHLPSNHVVRLRGNDASKPVVLYLHGGPGASEMIAGADGGFRELLHSEFVVADYDQRSAMSSGALNDVQSEAFLATLTIEQHVLDAIAIGEWLHREPRLLAARGMAPLRLHLMGGSWGSMLALLVAQRRPDLFSGPVIVRGLCVDIRRSEELSLRYLLDTMARAGASAASIEAVKRVGGFRPDARDLLVQRTWLQSYGGMSYNEYVRAQQGEPAGRMDLFFRNALAMATTPEIGLKACLEAMPLLRTSLARLWGQMAAQDMRVELVGLNLVVAQGKYDHCTASALVKPWLTDSLSLSTGGEATLVWFEESGHSPEKEEPRRFAELVFQHWLEGAGDSASGMIAAPAATPTSPPAVHTHKQWNQGRASF</sequence>
<dbReference type="STRING" id="2903.R1FU07"/>
<feature type="region of interest" description="Disordered" evidence="3">
    <location>
        <begin position="57"/>
        <end position="86"/>
    </location>
</feature>
<comment type="similarity">
    <text evidence="1">Belongs to the peptidase S33 family.</text>
</comment>
<keyword evidence="4" id="KW-0812">Transmembrane</keyword>
<evidence type="ECO:0000256" key="3">
    <source>
        <dbReference type="SAM" id="MobiDB-lite"/>
    </source>
</evidence>
<keyword evidence="4" id="KW-1133">Transmembrane helix</keyword>
<evidence type="ECO:0000313" key="7">
    <source>
        <dbReference type="Proteomes" id="UP000013827"/>
    </source>
</evidence>
<dbReference type="KEGG" id="ehx:EMIHUDRAFT_252295"/>
<dbReference type="Proteomes" id="UP000013827">
    <property type="component" value="Unassembled WGS sequence"/>
</dbReference>
<dbReference type="RefSeq" id="XP_005789393.1">
    <property type="nucleotide sequence ID" value="XM_005789336.1"/>
</dbReference>
<dbReference type="GeneID" id="17282236"/>
<feature type="transmembrane region" description="Helical" evidence="4">
    <location>
        <begin position="108"/>
        <end position="130"/>
    </location>
</feature>
<protein>
    <recommendedName>
        <fullName evidence="5">AB hydrolase-1 domain-containing protein</fullName>
    </recommendedName>
</protein>
<keyword evidence="4" id="KW-0472">Membrane</keyword>